<evidence type="ECO:0000256" key="2">
    <source>
        <dbReference type="SAM" id="Phobius"/>
    </source>
</evidence>
<dbReference type="Pfam" id="PF01789">
    <property type="entry name" value="PsbP"/>
    <property type="match status" value="1"/>
</dbReference>
<dbReference type="PhylomeDB" id="A0A0G4GW09"/>
<dbReference type="OrthoDB" id="414405at2759"/>
<dbReference type="InParanoid" id="A0A0G4GW09"/>
<dbReference type="GO" id="GO:0019898">
    <property type="term" value="C:extrinsic component of membrane"/>
    <property type="evidence" value="ECO:0007669"/>
    <property type="project" value="InterPro"/>
</dbReference>
<feature type="domain" description="PsbP C-terminal" evidence="3">
    <location>
        <begin position="139"/>
        <end position="325"/>
    </location>
</feature>
<gene>
    <name evidence="4" type="ORF">Vbra_6375</name>
</gene>
<dbReference type="Proteomes" id="UP000041254">
    <property type="component" value="Unassembled WGS sequence"/>
</dbReference>
<accession>A0A0G4GW09</accession>
<keyword evidence="5" id="KW-1185">Reference proteome</keyword>
<evidence type="ECO:0000313" key="4">
    <source>
        <dbReference type="EMBL" id="CEM34869.1"/>
    </source>
</evidence>
<dbReference type="InterPro" id="IPR002683">
    <property type="entry name" value="PsbP_C"/>
</dbReference>
<dbReference type="EMBL" id="CDMY01000836">
    <property type="protein sequence ID" value="CEM34869.1"/>
    <property type="molecule type" value="Genomic_DNA"/>
</dbReference>
<dbReference type="GO" id="GO:0005509">
    <property type="term" value="F:calcium ion binding"/>
    <property type="evidence" value="ECO:0007669"/>
    <property type="project" value="InterPro"/>
</dbReference>
<dbReference type="PANTHER" id="PTHR31407:SF16">
    <property type="entry name" value="PSBP DOMAIN-CONTAINING PROTEIN 7, CHLOROPLASTIC"/>
    <property type="match status" value="1"/>
</dbReference>
<dbReference type="PANTHER" id="PTHR31407">
    <property type="match status" value="1"/>
</dbReference>
<dbReference type="STRING" id="1169540.A0A0G4GW09"/>
<name>A0A0G4GW09_VITBC</name>
<sequence>MPCLAEAATCRQRISPSSALFVQPLLPMTRSVKLRQRRNYRLLLQEIGAAGESFLRSTLFVQPLLPMRRSVKLRQRRNDRLLQEIEPDSITPRRRFLVLLGAAVVALGANLFGITSALLRLSPEQARKLRLDVIYPIDGFKRYVNEVDGYSYRLGPAHRYTREAAHDAARRPLAASFDEGRPVKRAAAQSEAPDVAFGPPGGGGDAKENVSVVKSTLRLTDDRAFFSLLGPPKQAAETLLREAIAPEGSGKVAMLIDALSEQREPGGEVYLFEYIVRGVVQPFEYNNLSVIACRGDKLFSLTVVSPEDEWAAESDKLRRMANSFRLTR</sequence>
<keyword evidence="2" id="KW-1133">Transmembrane helix</keyword>
<organism evidence="4 5">
    <name type="scientific">Vitrella brassicaformis (strain CCMP3155)</name>
    <dbReference type="NCBI Taxonomy" id="1169540"/>
    <lineage>
        <taxon>Eukaryota</taxon>
        <taxon>Sar</taxon>
        <taxon>Alveolata</taxon>
        <taxon>Colpodellida</taxon>
        <taxon>Vitrellaceae</taxon>
        <taxon>Vitrella</taxon>
    </lineage>
</organism>
<proteinExistence type="predicted"/>
<dbReference type="SUPFAM" id="SSF55724">
    <property type="entry name" value="Mog1p/PsbP-like"/>
    <property type="match status" value="1"/>
</dbReference>
<dbReference type="InterPro" id="IPR016123">
    <property type="entry name" value="Mog1/PsbP_a/b/a-sand"/>
</dbReference>
<keyword evidence="2" id="KW-0812">Transmembrane</keyword>
<evidence type="ECO:0000313" key="5">
    <source>
        <dbReference type="Proteomes" id="UP000041254"/>
    </source>
</evidence>
<reference evidence="4 5" key="1">
    <citation type="submission" date="2014-11" db="EMBL/GenBank/DDBJ databases">
        <authorList>
            <person name="Zhu J."/>
            <person name="Qi W."/>
            <person name="Song R."/>
        </authorList>
    </citation>
    <scope>NUCLEOTIDE SEQUENCE [LARGE SCALE GENOMIC DNA]</scope>
</reference>
<dbReference type="GO" id="GO:0015979">
    <property type="term" value="P:photosynthesis"/>
    <property type="evidence" value="ECO:0007669"/>
    <property type="project" value="InterPro"/>
</dbReference>
<dbReference type="VEuPathDB" id="CryptoDB:Vbra_6375"/>
<evidence type="ECO:0000259" key="3">
    <source>
        <dbReference type="Pfam" id="PF01789"/>
    </source>
</evidence>
<dbReference type="AlphaFoldDB" id="A0A0G4GW09"/>
<protein>
    <recommendedName>
        <fullName evidence="3">PsbP C-terminal domain-containing protein</fullName>
    </recommendedName>
</protein>
<evidence type="ECO:0000256" key="1">
    <source>
        <dbReference type="SAM" id="MobiDB-lite"/>
    </source>
</evidence>
<feature type="region of interest" description="Disordered" evidence="1">
    <location>
        <begin position="187"/>
        <end position="208"/>
    </location>
</feature>
<dbReference type="GO" id="GO:0009523">
    <property type="term" value="C:photosystem II"/>
    <property type="evidence" value="ECO:0007669"/>
    <property type="project" value="InterPro"/>
</dbReference>
<feature type="transmembrane region" description="Helical" evidence="2">
    <location>
        <begin position="96"/>
        <end position="119"/>
    </location>
</feature>
<dbReference type="Gene3D" id="3.40.1000.10">
    <property type="entry name" value="Mog1/PsbP, alpha/beta/alpha sandwich"/>
    <property type="match status" value="1"/>
</dbReference>
<keyword evidence="2" id="KW-0472">Membrane</keyword>